<dbReference type="Gene3D" id="1.10.260.40">
    <property type="entry name" value="lambda repressor-like DNA-binding domains"/>
    <property type="match status" value="1"/>
</dbReference>
<dbReference type="Proteomes" id="UP001589834">
    <property type="component" value="Unassembled WGS sequence"/>
</dbReference>
<name>A0ABV6PUH3_9BURK</name>
<evidence type="ECO:0000313" key="2">
    <source>
        <dbReference type="EMBL" id="MFC0593486.1"/>
    </source>
</evidence>
<evidence type="ECO:0000259" key="1">
    <source>
        <dbReference type="PROSITE" id="PS50943"/>
    </source>
</evidence>
<dbReference type="InterPro" id="IPR010982">
    <property type="entry name" value="Lambda_DNA-bd_dom_sf"/>
</dbReference>
<sequence>MPPSIPLPVQRALLKLGADLSLARRRRHVSQASLAERMGASLSTVRRMEKGDARVPIHFFARALHVFGELQALEHLLDTPKDEIGLALMDEQLPQRVRSKSRTPSGAL</sequence>
<dbReference type="Pfam" id="PF13560">
    <property type="entry name" value="HTH_31"/>
    <property type="match status" value="1"/>
</dbReference>
<keyword evidence="3" id="KW-1185">Reference proteome</keyword>
<accession>A0ABV6PUH3</accession>
<organism evidence="2 3">
    <name type="scientific">Ottowia pentelensis</name>
    <dbReference type="NCBI Taxonomy" id="511108"/>
    <lineage>
        <taxon>Bacteria</taxon>
        <taxon>Pseudomonadati</taxon>
        <taxon>Pseudomonadota</taxon>
        <taxon>Betaproteobacteria</taxon>
        <taxon>Burkholderiales</taxon>
        <taxon>Comamonadaceae</taxon>
        <taxon>Ottowia</taxon>
    </lineage>
</organism>
<gene>
    <name evidence="2" type="ORF">ACFFGG_13095</name>
</gene>
<dbReference type="SUPFAM" id="SSF47413">
    <property type="entry name" value="lambda repressor-like DNA-binding domains"/>
    <property type="match status" value="1"/>
</dbReference>
<dbReference type="RefSeq" id="WP_377483702.1">
    <property type="nucleotide sequence ID" value="NZ_JBHLTN010000027.1"/>
</dbReference>
<feature type="domain" description="HTH cro/C1-type" evidence="1">
    <location>
        <begin position="20"/>
        <end position="73"/>
    </location>
</feature>
<comment type="caution">
    <text evidence="2">The sequence shown here is derived from an EMBL/GenBank/DDBJ whole genome shotgun (WGS) entry which is preliminary data.</text>
</comment>
<dbReference type="InterPro" id="IPR001387">
    <property type="entry name" value="Cro/C1-type_HTH"/>
</dbReference>
<reference evidence="2 3" key="1">
    <citation type="submission" date="2024-09" db="EMBL/GenBank/DDBJ databases">
        <authorList>
            <person name="Sun Q."/>
            <person name="Mori K."/>
        </authorList>
    </citation>
    <scope>NUCLEOTIDE SEQUENCE [LARGE SCALE GENOMIC DNA]</scope>
    <source>
        <strain evidence="2 3">NCAIM B.02336</strain>
    </source>
</reference>
<evidence type="ECO:0000313" key="3">
    <source>
        <dbReference type="Proteomes" id="UP001589834"/>
    </source>
</evidence>
<protein>
    <submittedName>
        <fullName evidence="2">Helix-turn-helix domain-containing protein</fullName>
    </submittedName>
</protein>
<proteinExistence type="predicted"/>
<dbReference type="EMBL" id="JBHLTN010000027">
    <property type="protein sequence ID" value="MFC0593486.1"/>
    <property type="molecule type" value="Genomic_DNA"/>
</dbReference>
<dbReference type="SMART" id="SM00530">
    <property type="entry name" value="HTH_XRE"/>
    <property type="match status" value="1"/>
</dbReference>
<dbReference type="CDD" id="cd00093">
    <property type="entry name" value="HTH_XRE"/>
    <property type="match status" value="1"/>
</dbReference>
<dbReference type="PROSITE" id="PS50943">
    <property type="entry name" value="HTH_CROC1"/>
    <property type="match status" value="1"/>
</dbReference>